<accession>A0A2T4ARL3</accession>
<evidence type="ECO:0000313" key="2">
    <source>
        <dbReference type="Proteomes" id="UP000241690"/>
    </source>
</evidence>
<dbReference type="AlphaFoldDB" id="A0A2T4ARL3"/>
<evidence type="ECO:0000313" key="1">
    <source>
        <dbReference type="EMBL" id="PTB59717.1"/>
    </source>
</evidence>
<dbReference type="EMBL" id="KZ679676">
    <property type="protein sequence ID" value="PTB59717.1"/>
    <property type="molecule type" value="Genomic_DNA"/>
</dbReference>
<reference evidence="1 2" key="1">
    <citation type="submission" date="2016-07" db="EMBL/GenBank/DDBJ databases">
        <title>Multiple horizontal gene transfer events from other fungi enriched the ability of initially mycotrophic Trichoderma (Ascomycota) to feed on dead plant biomass.</title>
        <authorList>
            <consortium name="DOE Joint Genome Institute"/>
            <person name="Aerts A."/>
            <person name="Atanasova L."/>
            <person name="Chenthamara K."/>
            <person name="Zhang J."/>
            <person name="Grujic M."/>
            <person name="Henrissat B."/>
            <person name="Kuo A."/>
            <person name="Salamov A."/>
            <person name="Lipzen A."/>
            <person name="Labutti K."/>
            <person name="Barry K."/>
            <person name="Miao Y."/>
            <person name="Rahimi M.J."/>
            <person name="Shen Q."/>
            <person name="Grigoriev I.V."/>
            <person name="Kubicek C.P."/>
            <person name="Druzhinina I.S."/>
        </authorList>
    </citation>
    <scope>NUCLEOTIDE SEQUENCE [LARGE SCALE GENOMIC DNA]</scope>
    <source>
        <strain evidence="1 2">CBS 226.95</strain>
    </source>
</reference>
<dbReference type="RefSeq" id="XP_024779394.1">
    <property type="nucleotide sequence ID" value="XM_024914237.1"/>
</dbReference>
<proteinExistence type="predicted"/>
<gene>
    <name evidence="1" type="ORF">M431DRAFT_312929</name>
</gene>
<protein>
    <submittedName>
        <fullName evidence="1">Uncharacterized protein</fullName>
    </submittedName>
</protein>
<keyword evidence="2" id="KW-1185">Reference proteome</keyword>
<dbReference type="Proteomes" id="UP000241690">
    <property type="component" value="Unassembled WGS sequence"/>
</dbReference>
<dbReference type="GeneID" id="36622802"/>
<sequence length="184" mass="20654">MTMDIGAPPQVNSGMVILLLGNILMKYCEPRLWKRRSSRLNRCLEPLGQSSITKPLKRSLGWKMCVCVLDFKILHSMAISRKPSPAYLVIDRPRRNGTGFREPRECAPPYSTPVVDACFMLFGGMVGRQGPTPLRLLLFFFSLLATEEIPPLAAKKADLADHERGVRAMDLLSRVESLPRVTRS</sequence>
<name>A0A2T4ARL3_TRIHA</name>
<organism evidence="1 2">
    <name type="scientific">Trichoderma harzianum CBS 226.95</name>
    <dbReference type="NCBI Taxonomy" id="983964"/>
    <lineage>
        <taxon>Eukaryota</taxon>
        <taxon>Fungi</taxon>
        <taxon>Dikarya</taxon>
        <taxon>Ascomycota</taxon>
        <taxon>Pezizomycotina</taxon>
        <taxon>Sordariomycetes</taxon>
        <taxon>Hypocreomycetidae</taxon>
        <taxon>Hypocreales</taxon>
        <taxon>Hypocreaceae</taxon>
        <taxon>Trichoderma</taxon>
    </lineage>
</organism>